<dbReference type="Proteomes" id="UP001138460">
    <property type="component" value="Unassembled WGS sequence"/>
</dbReference>
<keyword evidence="3" id="KW-1185">Reference proteome</keyword>
<protein>
    <submittedName>
        <fullName evidence="2">Uncharacterized protein</fullName>
    </submittedName>
</protein>
<organism evidence="2 3">
    <name type="scientific">Pectobacterium zantedeschiae</name>
    <dbReference type="NCBI Taxonomy" id="2034769"/>
    <lineage>
        <taxon>Bacteria</taxon>
        <taxon>Pseudomonadati</taxon>
        <taxon>Pseudomonadota</taxon>
        <taxon>Gammaproteobacteria</taxon>
        <taxon>Enterobacterales</taxon>
        <taxon>Pectobacteriaceae</taxon>
        <taxon>Pectobacterium</taxon>
    </lineage>
</organism>
<name>A0A9X8P5U5_9GAMM</name>
<accession>A0A9X8P5U5</accession>
<dbReference type="AlphaFoldDB" id="A0A9X8P5U5"/>
<feature type="transmembrane region" description="Helical" evidence="1">
    <location>
        <begin position="6"/>
        <end position="23"/>
    </location>
</feature>
<dbReference type="EMBL" id="NWTM01000001">
    <property type="protein sequence ID" value="RYC44844.1"/>
    <property type="molecule type" value="Genomic_DNA"/>
</dbReference>
<keyword evidence="1" id="KW-0812">Transmembrane</keyword>
<feature type="transmembrane region" description="Helical" evidence="1">
    <location>
        <begin position="96"/>
        <end position="117"/>
    </location>
</feature>
<reference evidence="2 3" key="1">
    <citation type="journal article" date="2018" name="Syst. Appl. Microbiol.">
        <title>Pectobacterium zantedeschiae sp. nov. a new species of a soft rot pathogen isolated from Calla lily (Zantedeschia spp.).</title>
        <authorList>
            <person name="Waleron M."/>
            <person name="Misztak A."/>
            <person name="Waleron M."/>
            <person name="Franczuk M."/>
            <person name="Jonca J."/>
            <person name="Wielgomas B."/>
            <person name="Mikicinski A."/>
            <person name="Popovic T."/>
            <person name="Waleron K."/>
        </authorList>
    </citation>
    <scope>NUCLEOTIDE SEQUENCE [LARGE SCALE GENOMIC DNA]</scope>
    <source>
        <strain evidence="2 3">9M</strain>
    </source>
</reference>
<keyword evidence="1" id="KW-1133">Transmembrane helix</keyword>
<comment type="caution">
    <text evidence="2">The sequence shown here is derived from an EMBL/GenBank/DDBJ whole genome shotgun (WGS) entry which is preliminary data.</text>
</comment>
<keyword evidence="1" id="KW-0472">Membrane</keyword>
<dbReference type="OrthoDB" id="9149244at2"/>
<sequence length="233" mass="26995">MNIAFTAFFILLLVLPGFLYLSKYDKKENISLEKKSLDASSAQAFFVALIMHIIAISLAHVILNKTIDYKIVFKILVNDKLIPSEVDSVTSSVNWISIYFIFIFLLSYFSGIIMQWLRFKFNPNKESCYSFNLPWYYELNGIVEKDSPIPDMIKITCMLDSNNKTYLYSGILEDFYLNPDGSLDRVVISNVERRMLKDNINLKLTSNLNSDKLIIKYCEIKNIAIKRIFISNN</sequence>
<proteinExistence type="predicted"/>
<evidence type="ECO:0000313" key="3">
    <source>
        <dbReference type="Proteomes" id="UP001138460"/>
    </source>
</evidence>
<evidence type="ECO:0000313" key="2">
    <source>
        <dbReference type="EMBL" id="RYC44844.1"/>
    </source>
</evidence>
<gene>
    <name evidence="2" type="ORF">CLR69_07500</name>
</gene>
<dbReference type="RefSeq" id="WP_129711496.1">
    <property type="nucleotide sequence ID" value="NZ_JBEHFA010000003.1"/>
</dbReference>
<evidence type="ECO:0000256" key="1">
    <source>
        <dbReference type="SAM" id="Phobius"/>
    </source>
</evidence>
<feature type="transmembrane region" description="Helical" evidence="1">
    <location>
        <begin position="44"/>
        <end position="63"/>
    </location>
</feature>